<name>A0A2P2PVQ1_RHIMU</name>
<protein>
    <submittedName>
        <fullName evidence="2">Uncharacterized protein</fullName>
    </submittedName>
</protein>
<accession>A0A2P2PVQ1</accession>
<dbReference type="AlphaFoldDB" id="A0A2P2PVQ1"/>
<dbReference type="EMBL" id="GGEC01078347">
    <property type="protein sequence ID" value="MBX58831.1"/>
    <property type="molecule type" value="Transcribed_RNA"/>
</dbReference>
<sequence>MALCVSNDSKRKKKLQDKYGSQFLK</sequence>
<evidence type="ECO:0000256" key="1">
    <source>
        <dbReference type="SAM" id="MobiDB-lite"/>
    </source>
</evidence>
<proteinExistence type="predicted"/>
<reference evidence="2" key="1">
    <citation type="submission" date="2018-02" db="EMBL/GenBank/DDBJ databases">
        <title>Rhizophora mucronata_Transcriptome.</title>
        <authorList>
            <person name="Meera S.P."/>
            <person name="Sreeshan A."/>
            <person name="Augustine A."/>
        </authorList>
    </citation>
    <scope>NUCLEOTIDE SEQUENCE</scope>
    <source>
        <tissue evidence="2">Leaf</tissue>
    </source>
</reference>
<feature type="region of interest" description="Disordered" evidence="1">
    <location>
        <begin position="1"/>
        <end position="25"/>
    </location>
</feature>
<evidence type="ECO:0000313" key="2">
    <source>
        <dbReference type="EMBL" id="MBX58831.1"/>
    </source>
</evidence>
<organism evidence="2">
    <name type="scientific">Rhizophora mucronata</name>
    <name type="common">Asiatic mangrove</name>
    <dbReference type="NCBI Taxonomy" id="61149"/>
    <lineage>
        <taxon>Eukaryota</taxon>
        <taxon>Viridiplantae</taxon>
        <taxon>Streptophyta</taxon>
        <taxon>Embryophyta</taxon>
        <taxon>Tracheophyta</taxon>
        <taxon>Spermatophyta</taxon>
        <taxon>Magnoliopsida</taxon>
        <taxon>eudicotyledons</taxon>
        <taxon>Gunneridae</taxon>
        <taxon>Pentapetalae</taxon>
        <taxon>rosids</taxon>
        <taxon>fabids</taxon>
        <taxon>Malpighiales</taxon>
        <taxon>Rhizophoraceae</taxon>
        <taxon>Rhizophora</taxon>
    </lineage>
</organism>